<gene>
    <name evidence="1" type="ORF">NCTC10115_00457</name>
</gene>
<reference evidence="2" key="1">
    <citation type="submission" date="2018-06" db="EMBL/GenBank/DDBJ databases">
        <authorList>
            <consortium name="Pathogen Informatics"/>
        </authorList>
    </citation>
    <scope>NUCLEOTIDE SEQUENCE [LARGE SCALE GENOMIC DNA]</scope>
    <source>
        <strain evidence="2">NCTC10115</strain>
    </source>
</reference>
<proteinExistence type="predicted"/>
<dbReference type="Proteomes" id="UP000260136">
    <property type="component" value="Chromosome"/>
</dbReference>
<accession>A0A3B0PH62</accession>
<evidence type="ECO:0000313" key="1">
    <source>
        <dbReference type="EMBL" id="SYV94145.1"/>
    </source>
</evidence>
<organism evidence="1 2">
    <name type="scientific">Mycoplasmoides gallisepticum</name>
    <name type="common">Mycoplasma gallisepticum</name>
    <dbReference type="NCBI Taxonomy" id="2096"/>
    <lineage>
        <taxon>Bacteria</taxon>
        <taxon>Bacillati</taxon>
        <taxon>Mycoplasmatota</taxon>
        <taxon>Mycoplasmoidales</taxon>
        <taxon>Mycoplasmoidaceae</taxon>
        <taxon>Mycoplasmoides</taxon>
    </lineage>
</organism>
<sequence>MMKGENPGAPYIGNLTFTLMSPAMMDAKK</sequence>
<name>A0A3B0PH62_MYCGL</name>
<protein>
    <submittedName>
        <fullName evidence="1">Uncharacterized protein</fullName>
    </submittedName>
</protein>
<dbReference type="EMBL" id="LS991952">
    <property type="protein sequence ID" value="SYV94145.1"/>
    <property type="molecule type" value="Genomic_DNA"/>
</dbReference>
<evidence type="ECO:0000313" key="2">
    <source>
        <dbReference type="Proteomes" id="UP000260136"/>
    </source>
</evidence>
<dbReference type="AlphaFoldDB" id="A0A3B0PH62"/>